<protein>
    <submittedName>
        <fullName evidence="2">Uncharacterized protein</fullName>
    </submittedName>
</protein>
<accession>A0A3N4LNH8</accession>
<proteinExistence type="predicted"/>
<evidence type="ECO:0000256" key="1">
    <source>
        <dbReference type="SAM" id="Phobius"/>
    </source>
</evidence>
<dbReference type="AlphaFoldDB" id="A0A3N4LNH8"/>
<feature type="transmembrane region" description="Helical" evidence="1">
    <location>
        <begin position="74"/>
        <end position="94"/>
    </location>
</feature>
<feature type="transmembrane region" description="Helical" evidence="1">
    <location>
        <begin position="135"/>
        <end position="154"/>
    </location>
</feature>
<keyword evidence="3" id="KW-1185">Reference proteome</keyword>
<keyword evidence="1" id="KW-0812">Transmembrane</keyword>
<dbReference type="Proteomes" id="UP000267821">
    <property type="component" value="Unassembled WGS sequence"/>
</dbReference>
<name>A0A3N4LNH8_9PEZI</name>
<feature type="transmembrane region" description="Helical" evidence="1">
    <location>
        <begin position="450"/>
        <end position="476"/>
    </location>
</feature>
<dbReference type="EMBL" id="ML121541">
    <property type="protein sequence ID" value="RPB24463.1"/>
    <property type="molecule type" value="Genomic_DNA"/>
</dbReference>
<feature type="non-terminal residue" evidence="2">
    <location>
        <position position="1"/>
    </location>
</feature>
<dbReference type="InParanoid" id="A0A3N4LNH8"/>
<organism evidence="2 3">
    <name type="scientific">Terfezia boudieri ATCC MYA-4762</name>
    <dbReference type="NCBI Taxonomy" id="1051890"/>
    <lineage>
        <taxon>Eukaryota</taxon>
        <taxon>Fungi</taxon>
        <taxon>Dikarya</taxon>
        <taxon>Ascomycota</taxon>
        <taxon>Pezizomycotina</taxon>
        <taxon>Pezizomycetes</taxon>
        <taxon>Pezizales</taxon>
        <taxon>Pezizaceae</taxon>
        <taxon>Terfezia</taxon>
    </lineage>
</organism>
<keyword evidence="1" id="KW-1133">Transmembrane helix</keyword>
<keyword evidence="1" id="KW-0472">Membrane</keyword>
<feature type="transmembrane region" description="Helical" evidence="1">
    <location>
        <begin position="33"/>
        <end position="54"/>
    </location>
</feature>
<evidence type="ECO:0000313" key="2">
    <source>
        <dbReference type="EMBL" id="RPB24463.1"/>
    </source>
</evidence>
<dbReference type="OrthoDB" id="3596604at2759"/>
<evidence type="ECO:0000313" key="3">
    <source>
        <dbReference type="Proteomes" id="UP000267821"/>
    </source>
</evidence>
<gene>
    <name evidence="2" type="ORF">L211DRAFT_784760</name>
</gene>
<reference evidence="2 3" key="1">
    <citation type="journal article" date="2018" name="Nat. Ecol. Evol.">
        <title>Pezizomycetes genomes reveal the molecular basis of ectomycorrhizal truffle lifestyle.</title>
        <authorList>
            <person name="Murat C."/>
            <person name="Payen T."/>
            <person name="Noel B."/>
            <person name="Kuo A."/>
            <person name="Morin E."/>
            <person name="Chen J."/>
            <person name="Kohler A."/>
            <person name="Krizsan K."/>
            <person name="Balestrini R."/>
            <person name="Da Silva C."/>
            <person name="Montanini B."/>
            <person name="Hainaut M."/>
            <person name="Levati E."/>
            <person name="Barry K.W."/>
            <person name="Belfiori B."/>
            <person name="Cichocki N."/>
            <person name="Clum A."/>
            <person name="Dockter R.B."/>
            <person name="Fauchery L."/>
            <person name="Guy J."/>
            <person name="Iotti M."/>
            <person name="Le Tacon F."/>
            <person name="Lindquist E.A."/>
            <person name="Lipzen A."/>
            <person name="Malagnac F."/>
            <person name="Mello A."/>
            <person name="Molinier V."/>
            <person name="Miyauchi S."/>
            <person name="Poulain J."/>
            <person name="Riccioni C."/>
            <person name="Rubini A."/>
            <person name="Sitrit Y."/>
            <person name="Splivallo R."/>
            <person name="Traeger S."/>
            <person name="Wang M."/>
            <person name="Zifcakova L."/>
            <person name="Wipf D."/>
            <person name="Zambonelli A."/>
            <person name="Paolocci F."/>
            <person name="Nowrousian M."/>
            <person name="Ottonello S."/>
            <person name="Baldrian P."/>
            <person name="Spatafora J.W."/>
            <person name="Henrissat B."/>
            <person name="Nagy L.G."/>
            <person name="Aury J.M."/>
            <person name="Wincker P."/>
            <person name="Grigoriev I.V."/>
            <person name="Bonfante P."/>
            <person name="Martin F.M."/>
        </authorList>
    </citation>
    <scope>NUCLEOTIDE SEQUENCE [LARGE SCALE GENOMIC DNA]</scope>
    <source>
        <strain evidence="2 3">ATCC MYA-4762</strain>
    </source>
</reference>
<sequence length="584" mass="65145">LQTQYNTLHSSEQTHLARKHQYGHQLMHLLEKVLVRLVWSIMLAGAMVGCFRYFENVKVLNNLEKNVFNVLSTMIYLTMGLNLAGAFKGMATMLRWKLLSRKSHNLIEIDLILGIPSLIKVFKLGLNALGFGKPMVFVTCILWILINCVARVSVAFTGLTYSYDSANATGTELGVVYVSEKSRFWPLGVIEESPPATGAEFQTAHFFGEYSAMMTDHYIEGNEPNQQILHWDEQERSWTYAFREYNPDYQGLVAVTNRTISVTATCNAYPIVKGQSGLERDIEIFNTTDGKSMVIEDVRPGATVWANPRADINKEATWTCYLGNRCAVMAGFQFIDVDHDPNGNGTLFQCTVNVGKVKNAQAPEHEIDDRIAYIAAGSIGLDGYSDDPQRWLYQRYFLGTTFGRQVNGNVSEMAYLVSRFSIGTIATMDIDNPKIKIVGMKPWAGVLFKVYWWMLGTILGSICGVQLVLGLAAVFVSNTVIVKDDSYLATARLLRPLVERLGPSGCALTGKDIASTLRTSMVYGVRIDKAGERHHLDLGEDIQPVRKFPDGWYDGDVGGMVPYTDEKQPLLSMIDEEPEGDLLV</sequence>